<feature type="transmembrane region" description="Helical" evidence="8">
    <location>
        <begin position="5"/>
        <end position="26"/>
    </location>
</feature>
<evidence type="ECO:0000256" key="8">
    <source>
        <dbReference type="SAM" id="Phobius"/>
    </source>
</evidence>
<feature type="transmembrane region" description="Helical" evidence="8">
    <location>
        <begin position="265"/>
        <end position="287"/>
    </location>
</feature>
<dbReference type="GO" id="GO:0016020">
    <property type="term" value="C:membrane"/>
    <property type="evidence" value="ECO:0007669"/>
    <property type="project" value="UniProtKB-SubCell"/>
</dbReference>
<feature type="transmembrane region" description="Helical" evidence="8">
    <location>
        <begin position="308"/>
        <end position="327"/>
    </location>
</feature>
<feature type="transmembrane region" description="Helical" evidence="8">
    <location>
        <begin position="32"/>
        <end position="55"/>
    </location>
</feature>
<keyword evidence="4" id="KW-0309">Germination</keyword>
<feature type="transmembrane region" description="Helical" evidence="8">
    <location>
        <begin position="110"/>
        <end position="128"/>
    </location>
</feature>
<feature type="transmembrane region" description="Helical" evidence="8">
    <location>
        <begin position="75"/>
        <end position="98"/>
    </location>
</feature>
<evidence type="ECO:0000256" key="4">
    <source>
        <dbReference type="ARBA" id="ARBA00022544"/>
    </source>
</evidence>
<accession>A0A1T4YU63</accession>
<evidence type="ECO:0000256" key="7">
    <source>
        <dbReference type="ARBA" id="ARBA00023136"/>
    </source>
</evidence>
<proteinExistence type="inferred from homology"/>
<dbReference type="EMBL" id="FUYJ01000009">
    <property type="protein sequence ID" value="SKB05290.1"/>
    <property type="molecule type" value="Genomic_DNA"/>
</dbReference>
<sequence>MSRFVYFLITTNMIANIAASLPRVLLSGSNNGAITSMALALIFGVFATWSVIRLLSSFPGKTLPELMETYLSKWLFVPLLLFFAINWYVSGLATLITYSDILLRYLTPEMSIYSIVGTFILFITFGLVMKGRSVLYTIEIILVLLVPIILYFLLKVYLDRQLDWDNVGVAIMNVNSFPNYTLFTASSYIFLGFFDMLYFNKYIKKKMKFGIKEGLIVGGMGFFVLFTTYFIPIGFIGFDGIEDILYPWIVTTDSIRMKFGVVERIIFIFLLIFLAIAFLNIMIHWHVSLKFFQGALGIDKLEKRKKRTIANSILIIAFWTVSIVVAVKITEYGLFKYINYFYGTLPFLFILLMGTLMLVKRRANS</sequence>
<dbReference type="AlphaFoldDB" id="A0A1T4YU63"/>
<dbReference type="PANTHER" id="PTHR34975:SF2">
    <property type="entry name" value="SPORE GERMINATION PROTEIN A2"/>
    <property type="match status" value="1"/>
</dbReference>
<comment type="subcellular location">
    <subcellularLocation>
        <location evidence="1">Membrane</location>
        <topology evidence="1">Multi-pass membrane protein</topology>
    </subcellularLocation>
</comment>
<protein>
    <submittedName>
        <fullName evidence="9">Spore germination protein</fullName>
    </submittedName>
</protein>
<keyword evidence="5 8" id="KW-0812">Transmembrane</keyword>
<evidence type="ECO:0000256" key="5">
    <source>
        <dbReference type="ARBA" id="ARBA00022692"/>
    </source>
</evidence>
<name>A0A1T4YU63_9BACL</name>
<feature type="transmembrane region" description="Helical" evidence="8">
    <location>
        <begin position="135"/>
        <end position="157"/>
    </location>
</feature>
<reference evidence="10" key="1">
    <citation type="submission" date="2017-02" db="EMBL/GenBank/DDBJ databases">
        <authorList>
            <person name="Varghese N."/>
            <person name="Submissions S."/>
        </authorList>
    </citation>
    <scope>NUCLEOTIDE SEQUENCE [LARGE SCALE GENOMIC DNA]</scope>
    <source>
        <strain evidence="10">DSM 23966</strain>
    </source>
</reference>
<gene>
    <name evidence="9" type="ORF">SAMN04244570_3606</name>
</gene>
<evidence type="ECO:0000256" key="2">
    <source>
        <dbReference type="ARBA" id="ARBA00007998"/>
    </source>
</evidence>
<evidence type="ECO:0000256" key="1">
    <source>
        <dbReference type="ARBA" id="ARBA00004141"/>
    </source>
</evidence>
<keyword evidence="3" id="KW-0813">Transport</keyword>
<dbReference type="RefSeq" id="WP_078818561.1">
    <property type="nucleotide sequence ID" value="NZ_FUYJ01000009.1"/>
</dbReference>
<feature type="transmembrane region" description="Helical" evidence="8">
    <location>
        <begin position="177"/>
        <end position="194"/>
    </location>
</feature>
<dbReference type="PANTHER" id="PTHR34975">
    <property type="entry name" value="SPORE GERMINATION PROTEIN A2"/>
    <property type="match status" value="1"/>
</dbReference>
<evidence type="ECO:0000256" key="6">
    <source>
        <dbReference type="ARBA" id="ARBA00022989"/>
    </source>
</evidence>
<comment type="similarity">
    <text evidence="2">Belongs to the amino acid-polyamine-organocation (APC) superfamily. Spore germination protein (SGP) (TC 2.A.3.9) family.</text>
</comment>
<feature type="transmembrane region" description="Helical" evidence="8">
    <location>
        <begin position="339"/>
        <end position="359"/>
    </location>
</feature>
<dbReference type="Pfam" id="PF03845">
    <property type="entry name" value="Spore_permease"/>
    <property type="match status" value="1"/>
</dbReference>
<evidence type="ECO:0000313" key="9">
    <source>
        <dbReference type="EMBL" id="SKB05290.1"/>
    </source>
</evidence>
<dbReference type="Proteomes" id="UP000190042">
    <property type="component" value="Unassembled WGS sequence"/>
</dbReference>
<dbReference type="GO" id="GO:0009847">
    <property type="term" value="P:spore germination"/>
    <property type="evidence" value="ECO:0007669"/>
    <property type="project" value="InterPro"/>
</dbReference>
<evidence type="ECO:0000313" key="10">
    <source>
        <dbReference type="Proteomes" id="UP000190042"/>
    </source>
</evidence>
<evidence type="ECO:0000256" key="3">
    <source>
        <dbReference type="ARBA" id="ARBA00022448"/>
    </source>
</evidence>
<feature type="transmembrane region" description="Helical" evidence="8">
    <location>
        <begin position="215"/>
        <end position="238"/>
    </location>
</feature>
<keyword evidence="7 8" id="KW-0472">Membrane</keyword>
<keyword evidence="10" id="KW-1185">Reference proteome</keyword>
<dbReference type="InterPro" id="IPR004761">
    <property type="entry name" value="Spore_GerAB"/>
</dbReference>
<organism evidence="9 10">
    <name type="scientific">Sporosarcina newyorkensis</name>
    <dbReference type="NCBI Taxonomy" id="759851"/>
    <lineage>
        <taxon>Bacteria</taxon>
        <taxon>Bacillati</taxon>
        <taxon>Bacillota</taxon>
        <taxon>Bacilli</taxon>
        <taxon>Bacillales</taxon>
        <taxon>Caryophanaceae</taxon>
        <taxon>Sporosarcina</taxon>
    </lineage>
</organism>
<keyword evidence="6 8" id="KW-1133">Transmembrane helix</keyword>